<feature type="signal peptide" evidence="1">
    <location>
        <begin position="1"/>
        <end position="20"/>
    </location>
</feature>
<evidence type="ECO:0000256" key="1">
    <source>
        <dbReference type="SAM" id="SignalP"/>
    </source>
</evidence>
<sequence>MIKRLFSRQMLFAPTILIMAGCVSQSNQFAVPEKVDFQGQTYIKVTTNQLDEMQHLLYLPEIGEKNAENWEKGILFFLDKNSKNQTLEQRSAFRQSSFAKQQDVIAKFKIEQNELQSNVIYPPTERFNNVMLEVTRGRNLDCGYGQIQFSDKKSLNNTEFAKKSKNLTAYSQAMTKLAFEFNQLAWLVECRK</sequence>
<proteinExistence type="predicted"/>
<gene>
    <name evidence="2" type="ORF">V6W77_05295</name>
</gene>
<dbReference type="PROSITE" id="PS51257">
    <property type="entry name" value="PROKAR_LIPOPROTEIN"/>
    <property type="match status" value="1"/>
</dbReference>
<name>A0ABU7ZEM6_9PAST</name>
<keyword evidence="3" id="KW-1185">Reference proteome</keyword>
<evidence type="ECO:0000313" key="2">
    <source>
        <dbReference type="EMBL" id="MEG9475688.1"/>
    </source>
</evidence>
<feature type="chain" id="PRO_5045609302" evidence="1">
    <location>
        <begin position="21"/>
        <end position="192"/>
    </location>
</feature>
<keyword evidence="1" id="KW-0732">Signal</keyword>
<dbReference type="Proteomes" id="UP001432017">
    <property type="component" value="Unassembled WGS sequence"/>
</dbReference>
<organism evidence="2 3">
    <name type="scientific">Mannheimia indoligenes</name>
    <dbReference type="NCBI Taxonomy" id="3103145"/>
    <lineage>
        <taxon>Bacteria</taxon>
        <taxon>Pseudomonadati</taxon>
        <taxon>Pseudomonadota</taxon>
        <taxon>Gammaproteobacteria</taxon>
        <taxon>Pasteurellales</taxon>
        <taxon>Pasteurellaceae</taxon>
        <taxon>Mannheimia</taxon>
    </lineage>
</organism>
<dbReference type="RefSeq" id="WP_334254012.1">
    <property type="nucleotide sequence ID" value="NZ_JBAJJM010000007.1"/>
</dbReference>
<dbReference type="EMBL" id="JBAJJM010000007">
    <property type="protein sequence ID" value="MEG9475688.1"/>
    <property type="molecule type" value="Genomic_DNA"/>
</dbReference>
<comment type="caution">
    <text evidence="2">The sequence shown here is derived from an EMBL/GenBank/DDBJ whole genome shotgun (WGS) entry which is preliminary data.</text>
</comment>
<protein>
    <submittedName>
        <fullName evidence="2">ABC transporter ATPase</fullName>
    </submittedName>
</protein>
<evidence type="ECO:0000313" key="3">
    <source>
        <dbReference type="Proteomes" id="UP001432017"/>
    </source>
</evidence>
<reference evidence="2" key="1">
    <citation type="submission" date="2023-12" db="EMBL/GenBank/DDBJ databases">
        <title>Mannheima indologenes sp. nov. proposed for Clade V organisms of Mannheimia.</title>
        <authorList>
            <person name="Christensen H."/>
        </authorList>
    </citation>
    <scope>NUCLEOTIDE SEQUENCE</scope>
    <source>
        <strain evidence="2">M14.4</strain>
    </source>
</reference>
<accession>A0ABU7ZEM6</accession>